<protein>
    <submittedName>
        <fullName evidence="2">Diacetyl reductase [(S)-acetoin forming]</fullName>
    </submittedName>
</protein>
<dbReference type="Pfam" id="PF13561">
    <property type="entry name" value="adh_short_C2"/>
    <property type="match status" value="1"/>
</dbReference>
<dbReference type="InterPro" id="IPR036291">
    <property type="entry name" value="NAD(P)-bd_dom_sf"/>
</dbReference>
<evidence type="ECO:0000313" key="2">
    <source>
        <dbReference type="EMBL" id="OLL25798.1"/>
    </source>
</evidence>
<organism evidence="2 3">
    <name type="scientific">Neolecta irregularis (strain DAH-3)</name>
    <dbReference type="NCBI Taxonomy" id="1198029"/>
    <lineage>
        <taxon>Eukaryota</taxon>
        <taxon>Fungi</taxon>
        <taxon>Dikarya</taxon>
        <taxon>Ascomycota</taxon>
        <taxon>Taphrinomycotina</taxon>
        <taxon>Neolectales</taxon>
        <taxon>Neolectaceae</taxon>
        <taxon>Neolecta</taxon>
    </lineage>
</organism>
<dbReference type="Gene3D" id="3.40.50.720">
    <property type="entry name" value="NAD(P)-binding Rossmann-like Domain"/>
    <property type="match status" value="1"/>
</dbReference>
<dbReference type="InterPro" id="IPR020904">
    <property type="entry name" value="Sc_DH/Rdtase_CS"/>
</dbReference>
<dbReference type="PRINTS" id="PR00081">
    <property type="entry name" value="GDHRDH"/>
</dbReference>
<dbReference type="PANTHER" id="PTHR42820:SF1">
    <property type="entry name" value="SHORT-CHAIN DEHYDROGENASE_REDUCTASE FAMILY PROTEIN"/>
    <property type="match status" value="1"/>
</dbReference>
<dbReference type="EMBL" id="LXFE01000317">
    <property type="protein sequence ID" value="OLL25798.1"/>
    <property type="molecule type" value="Genomic_DNA"/>
</dbReference>
<dbReference type="OrthoDB" id="498125at2759"/>
<name>A0A1U7LT57_NEOID</name>
<reference evidence="2 3" key="1">
    <citation type="submission" date="2016-04" db="EMBL/GenBank/DDBJ databases">
        <title>Evolutionary innovation and constraint leading to complex multicellularity in the Ascomycota.</title>
        <authorList>
            <person name="Cisse O."/>
            <person name="Nguyen A."/>
            <person name="Hewitt D.A."/>
            <person name="Jedd G."/>
            <person name="Stajich J.E."/>
        </authorList>
    </citation>
    <scope>NUCLEOTIDE SEQUENCE [LARGE SCALE GENOMIC DNA]</scope>
    <source>
        <strain evidence="2 3">DAH-3</strain>
    </source>
</reference>
<accession>A0A1U7LT57</accession>
<evidence type="ECO:0000256" key="1">
    <source>
        <dbReference type="ARBA" id="ARBA00022857"/>
    </source>
</evidence>
<comment type="caution">
    <text evidence="2">The sequence shown here is derived from an EMBL/GenBank/DDBJ whole genome shotgun (WGS) entry which is preliminary data.</text>
</comment>
<dbReference type="SUPFAM" id="SSF51735">
    <property type="entry name" value="NAD(P)-binding Rossmann-fold domains"/>
    <property type="match status" value="1"/>
</dbReference>
<keyword evidence="1" id="KW-0521">NADP</keyword>
<dbReference type="InterPro" id="IPR002347">
    <property type="entry name" value="SDR_fam"/>
</dbReference>
<dbReference type="PRINTS" id="PR00080">
    <property type="entry name" value="SDRFAMILY"/>
</dbReference>
<proteinExistence type="predicted"/>
<dbReference type="OMA" id="SIMLLHP"/>
<sequence length="255" mass="27252">MPVAIITGSAQGLGEAVAIRLAKDGNDIILFDLPAQQQLLQIVSERVQKLGRKVLIVTGDVTSEESVNHLIQQSLNLGPLSIMIANAAVALFSPIAEQNIKDLDHHMAVNIRGVFLCYKYAALQMVEQGTGGVILGASSVSGLTAIRGFAAYGATKWAVRGLTKCMALEFGHHGIRVNCYSPSAMSTKMFEQVCIKTAEAENVTVAQIMLRYTGLFGRVGKPEDVSNVVGFLCSDEASFITGQDITIDGGRLLKL</sequence>
<gene>
    <name evidence="2" type="ORF">NEOLI_004130</name>
</gene>
<dbReference type="PANTHER" id="PTHR42820">
    <property type="entry name" value="SHORT-CHAIN DEHYDROGENASE REDUCTASE"/>
    <property type="match status" value="1"/>
</dbReference>
<dbReference type="Proteomes" id="UP000186594">
    <property type="component" value="Unassembled WGS sequence"/>
</dbReference>
<dbReference type="PROSITE" id="PS00061">
    <property type="entry name" value="ADH_SHORT"/>
    <property type="match status" value="1"/>
</dbReference>
<evidence type="ECO:0000313" key="3">
    <source>
        <dbReference type="Proteomes" id="UP000186594"/>
    </source>
</evidence>
<dbReference type="AlphaFoldDB" id="A0A1U7LT57"/>
<keyword evidence="3" id="KW-1185">Reference proteome</keyword>
<dbReference type="FunFam" id="3.40.50.720:FF:000084">
    <property type="entry name" value="Short-chain dehydrogenase reductase"/>
    <property type="match status" value="1"/>
</dbReference>
<dbReference type="STRING" id="1198029.A0A1U7LT57"/>